<evidence type="ECO:0000313" key="1">
    <source>
        <dbReference type="EMBL" id="MCK9874183.1"/>
    </source>
</evidence>
<protein>
    <submittedName>
        <fullName evidence="1">Uncharacterized protein</fullName>
    </submittedName>
</protein>
<comment type="caution">
    <text evidence="1">The sequence shown here is derived from an EMBL/GenBank/DDBJ whole genome shotgun (WGS) entry which is preliminary data.</text>
</comment>
<gene>
    <name evidence="1" type="ORF">MXD59_00005</name>
</gene>
<accession>A0ABT0JRN3</accession>
<organism evidence="1 2">
    <name type="scientific">Frankia umida</name>
    <dbReference type="NCBI Taxonomy" id="573489"/>
    <lineage>
        <taxon>Bacteria</taxon>
        <taxon>Bacillati</taxon>
        <taxon>Actinomycetota</taxon>
        <taxon>Actinomycetes</taxon>
        <taxon>Frankiales</taxon>
        <taxon>Frankiaceae</taxon>
        <taxon>Frankia</taxon>
    </lineage>
</organism>
<keyword evidence="2" id="KW-1185">Reference proteome</keyword>
<dbReference type="EMBL" id="JALKFT010000001">
    <property type="protein sequence ID" value="MCK9874183.1"/>
    <property type="molecule type" value="Genomic_DNA"/>
</dbReference>
<dbReference type="Proteomes" id="UP001201873">
    <property type="component" value="Unassembled WGS sequence"/>
</dbReference>
<name>A0ABT0JRN3_9ACTN</name>
<sequence>LRRQLAADSPDAYLPDLAASLNNLANRLSEVGQDGEDLAAGLISEFPVRWGQGFLLCRRAAVTERPFPRRAADAIAALEILDGEDAPEALAEVHGMLRELLSANPASFDQFWTAVHPGGYPGWLVLPDAVLRQVVDWLNAPTIRESAAYLESHRDLLGPAGVVALDEIGLRFPHEPRIEAHRQLLATAITEGVGAAYAPLLASDVP</sequence>
<evidence type="ECO:0000313" key="2">
    <source>
        <dbReference type="Proteomes" id="UP001201873"/>
    </source>
</evidence>
<reference evidence="1 2" key="1">
    <citation type="submission" date="2022-04" db="EMBL/GenBank/DDBJ databases">
        <title>Genome diversity in the genus Frankia.</title>
        <authorList>
            <person name="Carlos-Shanley C."/>
            <person name="Hahn D."/>
        </authorList>
    </citation>
    <scope>NUCLEOTIDE SEQUENCE [LARGE SCALE GENOMIC DNA]</scope>
    <source>
        <strain evidence="1 2">Ag45/Mut15</strain>
    </source>
</reference>
<proteinExistence type="predicted"/>
<feature type="non-terminal residue" evidence="1">
    <location>
        <position position="1"/>
    </location>
</feature>